<evidence type="ECO:0000313" key="1">
    <source>
        <dbReference type="EMBL" id="KAK7477104.1"/>
    </source>
</evidence>
<proteinExistence type="predicted"/>
<evidence type="ECO:0000313" key="2">
    <source>
        <dbReference type="Proteomes" id="UP001519460"/>
    </source>
</evidence>
<name>A0ABD0JQZ5_9CAEN</name>
<keyword evidence="2" id="KW-1185">Reference proteome</keyword>
<organism evidence="1 2">
    <name type="scientific">Batillaria attramentaria</name>
    <dbReference type="NCBI Taxonomy" id="370345"/>
    <lineage>
        <taxon>Eukaryota</taxon>
        <taxon>Metazoa</taxon>
        <taxon>Spiralia</taxon>
        <taxon>Lophotrochozoa</taxon>
        <taxon>Mollusca</taxon>
        <taxon>Gastropoda</taxon>
        <taxon>Caenogastropoda</taxon>
        <taxon>Sorbeoconcha</taxon>
        <taxon>Cerithioidea</taxon>
        <taxon>Batillariidae</taxon>
        <taxon>Batillaria</taxon>
    </lineage>
</organism>
<reference evidence="1 2" key="1">
    <citation type="journal article" date="2023" name="Sci. Data">
        <title>Genome assembly of the Korean intertidal mud-creeper Batillaria attramentaria.</title>
        <authorList>
            <person name="Patra A.K."/>
            <person name="Ho P.T."/>
            <person name="Jun S."/>
            <person name="Lee S.J."/>
            <person name="Kim Y."/>
            <person name="Won Y.J."/>
        </authorList>
    </citation>
    <scope>NUCLEOTIDE SEQUENCE [LARGE SCALE GENOMIC DNA]</scope>
    <source>
        <strain evidence="1">Wonlab-2016</strain>
    </source>
</reference>
<gene>
    <name evidence="1" type="ORF">BaRGS_00031590</name>
</gene>
<dbReference type="EMBL" id="JACVVK020000357">
    <property type="protein sequence ID" value="KAK7477104.1"/>
    <property type="molecule type" value="Genomic_DNA"/>
</dbReference>
<protein>
    <submittedName>
        <fullName evidence="1">Uncharacterized protein</fullName>
    </submittedName>
</protein>
<dbReference type="AlphaFoldDB" id="A0ABD0JQZ5"/>
<sequence>MVWSFITRTLTCTASDESNIDRFFFLLEQTRKEKQKVSVDFSPEVFRAVHAKLSNGKSAFVCPLFVLKLSVHISWSPRPFRIISPFHPVILKPIIRAINSDCEKMRGYI</sequence>
<comment type="caution">
    <text evidence="1">The sequence shown here is derived from an EMBL/GenBank/DDBJ whole genome shotgun (WGS) entry which is preliminary data.</text>
</comment>
<dbReference type="Proteomes" id="UP001519460">
    <property type="component" value="Unassembled WGS sequence"/>
</dbReference>
<accession>A0ABD0JQZ5</accession>